<evidence type="ECO:0000313" key="6">
    <source>
        <dbReference type="EMBL" id="ODC02845.1"/>
    </source>
</evidence>
<dbReference type="InterPro" id="IPR000847">
    <property type="entry name" value="LysR_HTH_N"/>
</dbReference>
<evidence type="ECO:0000313" key="7">
    <source>
        <dbReference type="Proteomes" id="UP000094291"/>
    </source>
</evidence>
<dbReference type="Proteomes" id="UP000094291">
    <property type="component" value="Unassembled WGS sequence"/>
</dbReference>
<gene>
    <name evidence="6" type="ORF">BFW38_04040</name>
</gene>
<dbReference type="EMBL" id="MDTQ01000001">
    <property type="protein sequence ID" value="ODC02845.1"/>
    <property type="molecule type" value="Genomic_DNA"/>
</dbReference>
<dbReference type="STRING" id="197479.BFW38_04040"/>
<dbReference type="SUPFAM" id="SSF46785">
    <property type="entry name" value="Winged helix' DNA-binding domain"/>
    <property type="match status" value="1"/>
</dbReference>
<keyword evidence="2" id="KW-0805">Transcription regulation</keyword>
<dbReference type="InterPro" id="IPR005119">
    <property type="entry name" value="LysR_subst-bd"/>
</dbReference>
<dbReference type="FunFam" id="1.10.10.10:FF:000001">
    <property type="entry name" value="LysR family transcriptional regulator"/>
    <property type="match status" value="1"/>
</dbReference>
<accession>A0A1E2V864</accession>
<dbReference type="SUPFAM" id="SSF53850">
    <property type="entry name" value="Periplasmic binding protein-like II"/>
    <property type="match status" value="1"/>
</dbReference>
<protein>
    <submittedName>
        <fullName evidence="6">LysR family transcriptional regulator</fullName>
    </submittedName>
</protein>
<dbReference type="Gene3D" id="3.40.190.290">
    <property type="match status" value="1"/>
</dbReference>
<dbReference type="GO" id="GO:0000976">
    <property type="term" value="F:transcription cis-regulatory region binding"/>
    <property type="evidence" value="ECO:0007669"/>
    <property type="project" value="TreeGrafter"/>
</dbReference>
<dbReference type="RefSeq" id="WP_068997240.1">
    <property type="nucleotide sequence ID" value="NZ_MDTQ01000001.1"/>
</dbReference>
<dbReference type="AlphaFoldDB" id="A0A1E2V864"/>
<dbReference type="PROSITE" id="PS50931">
    <property type="entry name" value="HTH_LYSR"/>
    <property type="match status" value="1"/>
</dbReference>
<keyword evidence="3" id="KW-0238">DNA-binding</keyword>
<comment type="similarity">
    <text evidence="1">Belongs to the LysR transcriptional regulatory family.</text>
</comment>
<reference evidence="6 7" key="1">
    <citation type="submission" date="2016-08" db="EMBL/GenBank/DDBJ databases">
        <authorList>
            <person name="Seilhamer J.J."/>
        </authorList>
    </citation>
    <scope>NUCLEOTIDE SEQUENCE [LARGE SCALE GENOMIC DNA]</scope>
    <source>
        <strain evidence="6 7">PH27A</strain>
    </source>
</reference>
<dbReference type="InterPro" id="IPR036390">
    <property type="entry name" value="WH_DNA-bd_sf"/>
</dbReference>
<sequence length="300" mass="33599">MQLKSLRIFREVARTRSFVAAAELLHTVQSNVTAHIKKLEEELDVKLIDRHGSVRLTSAGRALIQYAESILSAHDEALSVFEKNASPRGCIRIGAMETTTALRLPPILAQFHETHPEIDITLQTGPTADLIKGMQEGEHDCIFVAGKVNHPRLHHMKVFDEQLVLVSAQPMDEMPTPQTLQTATFLAFRQGCSYRQRIELLMAHYEIYATRIFEFGTLDAILGCVAAGMGYAILPRMTLETHQHRFKVYSHPLPEAIGQVATYFTAPETSLWTPALTAFAKTLREPLVQKGLCRITELNT</sequence>
<keyword evidence="7" id="KW-1185">Reference proteome</keyword>
<comment type="caution">
    <text evidence="6">The sequence shown here is derived from an EMBL/GenBank/DDBJ whole genome shotgun (WGS) entry which is preliminary data.</text>
</comment>
<evidence type="ECO:0000256" key="4">
    <source>
        <dbReference type="ARBA" id="ARBA00023163"/>
    </source>
</evidence>
<dbReference type="OrthoDB" id="464481at2"/>
<dbReference type="Gene3D" id="1.10.10.10">
    <property type="entry name" value="Winged helix-like DNA-binding domain superfamily/Winged helix DNA-binding domain"/>
    <property type="match status" value="1"/>
</dbReference>
<dbReference type="Pfam" id="PF00126">
    <property type="entry name" value="HTH_1"/>
    <property type="match status" value="1"/>
</dbReference>
<dbReference type="InterPro" id="IPR036388">
    <property type="entry name" value="WH-like_DNA-bd_sf"/>
</dbReference>
<dbReference type="Pfam" id="PF03466">
    <property type="entry name" value="LysR_substrate"/>
    <property type="match status" value="1"/>
</dbReference>
<evidence type="ECO:0000256" key="3">
    <source>
        <dbReference type="ARBA" id="ARBA00023125"/>
    </source>
</evidence>
<dbReference type="PANTHER" id="PTHR30126">
    <property type="entry name" value="HTH-TYPE TRANSCRIPTIONAL REGULATOR"/>
    <property type="match status" value="1"/>
</dbReference>
<dbReference type="CDD" id="cd08442">
    <property type="entry name" value="PBP2_YofA_SoxR_like"/>
    <property type="match status" value="1"/>
</dbReference>
<organism evidence="6 7">
    <name type="scientific">Terasakiispira papahanaumokuakeensis</name>
    <dbReference type="NCBI Taxonomy" id="197479"/>
    <lineage>
        <taxon>Bacteria</taxon>
        <taxon>Pseudomonadati</taxon>
        <taxon>Pseudomonadota</taxon>
        <taxon>Gammaproteobacteria</taxon>
        <taxon>Oceanospirillales</taxon>
        <taxon>Terasakiispira</taxon>
    </lineage>
</organism>
<evidence type="ECO:0000256" key="2">
    <source>
        <dbReference type="ARBA" id="ARBA00023015"/>
    </source>
</evidence>
<evidence type="ECO:0000259" key="5">
    <source>
        <dbReference type="PROSITE" id="PS50931"/>
    </source>
</evidence>
<feature type="domain" description="HTH lysR-type" evidence="5">
    <location>
        <begin position="1"/>
        <end position="57"/>
    </location>
</feature>
<keyword evidence="4" id="KW-0804">Transcription</keyword>
<dbReference type="PANTHER" id="PTHR30126:SF40">
    <property type="entry name" value="HTH-TYPE TRANSCRIPTIONAL REGULATOR GLTR"/>
    <property type="match status" value="1"/>
</dbReference>
<dbReference type="GO" id="GO:0003700">
    <property type="term" value="F:DNA-binding transcription factor activity"/>
    <property type="evidence" value="ECO:0007669"/>
    <property type="project" value="InterPro"/>
</dbReference>
<evidence type="ECO:0000256" key="1">
    <source>
        <dbReference type="ARBA" id="ARBA00009437"/>
    </source>
</evidence>
<name>A0A1E2V864_9GAMM</name>
<proteinExistence type="inferred from homology"/>